<protein>
    <recommendedName>
        <fullName evidence="6">Choline transporter-like protein</fullName>
    </recommendedName>
</protein>
<evidence type="ECO:0000256" key="1">
    <source>
        <dbReference type="ARBA" id="ARBA00004141"/>
    </source>
</evidence>
<feature type="transmembrane region" description="Helical" evidence="6">
    <location>
        <begin position="220"/>
        <end position="242"/>
    </location>
</feature>
<feature type="transmembrane region" description="Helical" evidence="6">
    <location>
        <begin position="322"/>
        <end position="344"/>
    </location>
</feature>
<dbReference type="GO" id="GO:0022857">
    <property type="term" value="F:transmembrane transporter activity"/>
    <property type="evidence" value="ECO:0007669"/>
    <property type="project" value="UniProtKB-UniRule"/>
</dbReference>
<dbReference type="InterPro" id="IPR007603">
    <property type="entry name" value="Choline_transptr-like"/>
</dbReference>
<evidence type="ECO:0000256" key="5">
    <source>
        <dbReference type="ARBA" id="ARBA00023136"/>
    </source>
</evidence>
<keyword evidence="4 6" id="KW-1133">Transmembrane helix</keyword>
<dbReference type="Pfam" id="PF04515">
    <property type="entry name" value="Choline_transpo"/>
    <property type="match status" value="1"/>
</dbReference>
<feature type="transmembrane region" description="Helical" evidence="6">
    <location>
        <begin position="43"/>
        <end position="64"/>
    </location>
</feature>
<name>A0AAW2H7U8_9NEOP</name>
<feature type="transmembrane region" description="Helical" evidence="6">
    <location>
        <begin position="254"/>
        <end position="272"/>
    </location>
</feature>
<comment type="subcellular location">
    <subcellularLocation>
        <location evidence="6">Cell membrane</location>
        <topology evidence="6">Multi-pass membrane protein</topology>
    </subcellularLocation>
    <subcellularLocation>
        <location evidence="1">Membrane</location>
        <topology evidence="1">Multi-pass membrane protein</topology>
    </subcellularLocation>
</comment>
<evidence type="ECO:0000313" key="8">
    <source>
        <dbReference type="EMBL" id="KAL0265792.1"/>
    </source>
</evidence>
<comment type="similarity">
    <text evidence="2 6">Belongs to the CTL (choline transporter-like) family.</text>
</comment>
<keyword evidence="5 6" id="KW-0472">Membrane</keyword>
<evidence type="ECO:0000256" key="6">
    <source>
        <dbReference type="RuleBase" id="RU368066"/>
    </source>
</evidence>
<feature type="region of interest" description="Disordered" evidence="7">
    <location>
        <begin position="537"/>
        <end position="570"/>
    </location>
</feature>
<feature type="transmembrane region" description="Helical" evidence="6">
    <location>
        <begin position="70"/>
        <end position="88"/>
    </location>
</feature>
<feature type="transmembrane region" description="Helical" evidence="6">
    <location>
        <begin position="356"/>
        <end position="378"/>
    </location>
</feature>
<evidence type="ECO:0000256" key="7">
    <source>
        <dbReference type="SAM" id="MobiDB-lite"/>
    </source>
</evidence>
<feature type="transmembrane region" description="Helical" evidence="6">
    <location>
        <begin position="12"/>
        <end position="31"/>
    </location>
</feature>
<dbReference type="EMBL" id="JARGDH010000006">
    <property type="protein sequence ID" value="KAL0265792.1"/>
    <property type="molecule type" value="Genomic_DNA"/>
</dbReference>
<feature type="transmembrane region" description="Helical" evidence="6">
    <location>
        <begin position="95"/>
        <end position="115"/>
    </location>
</feature>
<gene>
    <name evidence="8" type="ORF">PYX00_011507</name>
</gene>
<dbReference type="PANTHER" id="PTHR12385">
    <property type="entry name" value="CHOLINE TRANSPORTER-LIKE (SLC FAMILY 44)"/>
    <property type="match status" value="1"/>
</dbReference>
<keyword evidence="3 6" id="KW-0812">Transmembrane</keyword>
<sequence>MVKGRKFHDAWAFFLYAIATSAMYSVVFALGDSVSLRGLMINYRLATAALGYLAAVVLATVLFFRFCPKLTLHFSFLGGNILNLYFILHFRKTYAIVYGALWGALSLLFYFVYGYRYIAFTSVILRDSARTFVAYFLHFVLVELAAVALLVINCVAIFLFTALVQKVAYARLLQILLVLNYFWTESNMLYALSVFASSVAGIHVLSLGKPRGTLGRSFRNTFFALGSICLGGLIIAVIKTLQHVTDRTRNERRFLIFSIFQIVCMLFLYFLVDIARTINDWAYLYLAIHGTSFRDSVVSSFEIAMQRTGAAIMTSSCINMTIFFAVATGFLGSCVVATAVLSTMPEAYFLSLENVASLSTASIVFLVIFMFSFIYNFAELFSALSKSIMFLYVENPRAVREDVEKFTIENVNKISLTLLENAHLRDKHLDNFLVFILKAFKDEAECLAKLKVMDTRKMNRAEDTRAQIVATVLSIKGVRLGGDIESAAIVLTSRYTQRIFSKLIRWYFGGARASRQLARDICSEVFRIKRIACIKGTESSSDSGDARGGALHDAPGDSEGSTELQYSEGDDDGGAVWEDNAAGDADNGDGLFVKKKKGVEDGVAVQRLLKLLKVIVDRSKSDIRDFYHITTLLRMQGKTAKEVVNAYIKNLGNCDDLESCFLDGLRISPKMIFIFPQVYRKVQNFSWQEFIDVIKERPRLDVGCLSSVKMPPETLGQILHELRMGEDIVKSQIRKMDLRELLELELPRNRRTDAAVKSRIDNLRRQHGDEAENT</sequence>
<comment type="caution">
    <text evidence="8">The sequence shown here is derived from an EMBL/GenBank/DDBJ whole genome shotgun (WGS) entry which is preliminary data.</text>
</comment>
<proteinExistence type="inferred from homology"/>
<dbReference type="AlphaFoldDB" id="A0AAW2H7U8"/>
<organism evidence="8">
    <name type="scientific">Menopon gallinae</name>
    <name type="common">poultry shaft louse</name>
    <dbReference type="NCBI Taxonomy" id="328185"/>
    <lineage>
        <taxon>Eukaryota</taxon>
        <taxon>Metazoa</taxon>
        <taxon>Ecdysozoa</taxon>
        <taxon>Arthropoda</taxon>
        <taxon>Hexapoda</taxon>
        <taxon>Insecta</taxon>
        <taxon>Pterygota</taxon>
        <taxon>Neoptera</taxon>
        <taxon>Paraneoptera</taxon>
        <taxon>Psocodea</taxon>
        <taxon>Troctomorpha</taxon>
        <taxon>Phthiraptera</taxon>
        <taxon>Amblycera</taxon>
        <taxon>Menoponidae</taxon>
        <taxon>Menopon</taxon>
    </lineage>
</organism>
<comment type="function">
    <text evidence="6">Choline transporter.</text>
</comment>
<evidence type="ECO:0000256" key="4">
    <source>
        <dbReference type="ARBA" id="ARBA00022989"/>
    </source>
</evidence>
<reference evidence="8" key="1">
    <citation type="journal article" date="2024" name="Gigascience">
        <title>Chromosome-level genome of the poultry shaft louse Menopon gallinae provides insight into the host-switching and adaptive evolution of parasitic lice.</title>
        <authorList>
            <person name="Xu Y."/>
            <person name="Ma L."/>
            <person name="Liu S."/>
            <person name="Liang Y."/>
            <person name="Liu Q."/>
            <person name="He Z."/>
            <person name="Tian L."/>
            <person name="Duan Y."/>
            <person name="Cai W."/>
            <person name="Li H."/>
            <person name="Song F."/>
        </authorList>
    </citation>
    <scope>NUCLEOTIDE SEQUENCE</scope>
    <source>
        <strain evidence="8">Cailab_2023a</strain>
    </source>
</reference>
<evidence type="ECO:0000256" key="3">
    <source>
        <dbReference type="ARBA" id="ARBA00022692"/>
    </source>
</evidence>
<feature type="transmembrane region" description="Helical" evidence="6">
    <location>
        <begin position="189"/>
        <end position="208"/>
    </location>
</feature>
<dbReference type="GO" id="GO:0005886">
    <property type="term" value="C:plasma membrane"/>
    <property type="evidence" value="ECO:0007669"/>
    <property type="project" value="UniProtKB-SubCell"/>
</dbReference>
<evidence type="ECO:0000256" key="2">
    <source>
        <dbReference type="ARBA" id="ARBA00007168"/>
    </source>
</evidence>
<feature type="transmembrane region" description="Helical" evidence="6">
    <location>
        <begin position="135"/>
        <end position="160"/>
    </location>
</feature>
<accession>A0AAW2H7U8</accession>
<feature type="transmembrane region" description="Helical" evidence="6">
    <location>
        <begin position="167"/>
        <end position="183"/>
    </location>
</feature>